<proteinExistence type="predicted"/>
<dbReference type="EMBL" id="VSSQ01025140">
    <property type="protein sequence ID" value="MPM73085.1"/>
    <property type="molecule type" value="Genomic_DNA"/>
</dbReference>
<protein>
    <submittedName>
        <fullName evidence="2">Uncharacterized protein</fullName>
    </submittedName>
</protein>
<gene>
    <name evidence="2" type="ORF">SDC9_120061</name>
</gene>
<comment type="caution">
    <text evidence="2">The sequence shown here is derived from an EMBL/GenBank/DDBJ whole genome shotgun (WGS) entry which is preliminary data.</text>
</comment>
<dbReference type="AlphaFoldDB" id="A0A645C698"/>
<evidence type="ECO:0000313" key="2">
    <source>
        <dbReference type="EMBL" id="MPM73085.1"/>
    </source>
</evidence>
<accession>A0A645C698</accession>
<feature type="compositionally biased region" description="Basic and acidic residues" evidence="1">
    <location>
        <begin position="211"/>
        <end position="221"/>
    </location>
</feature>
<organism evidence="2">
    <name type="scientific">bioreactor metagenome</name>
    <dbReference type="NCBI Taxonomy" id="1076179"/>
    <lineage>
        <taxon>unclassified sequences</taxon>
        <taxon>metagenomes</taxon>
        <taxon>ecological metagenomes</taxon>
    </lineage>
</organism>
<name>A0A645C698_9ZZZZ</name>
<evidence type="ECO:0000256" key="1">
    <source>
        <dbReference type="SAM" id="MobiDB-lite"/>
    </source>
</evidence>
<reference evidence="2" key="1">
    <citation type="submission" date="2019-08" db="EMBL/GenBank/DDBJ databases">
        <authorList>
            <person name="Kucharzyk K."/>
            <person name="Murdoch R.W."/>
            <person name="Higgins S."/>
            <person name="Loffler F."/>
        </authorList>
    </citation>
    <scope>NUCLEOTIDE SEQUENCE</scope>
</reference>
<sequence>MTIAGANFKASAFSNEEELNDPEYATPLGIAVSAGLGLISDSYRVRLNGQPAKLFRSGVLTALDVLQMNGYNYAALIGRTGASLAVTIDGRRTLYRGEPAAPSSLRINGQELPPSTVIQAADSIEFTPACSGRPGRRTLAEALGSEEAAASCLVNGMPAAPDYELRSGDSIETNVIIPVKASATSTESVNDGEDAPSVPPAEAAKPVRSVPEPKEEKENFPPRRFFLNGNALELPAKPEGAPYYLMDLLDHSGLDFEHLDRPVVLNVNGENSAFMRVLKDGDCVSIQTEETRT</sequence>
<feature type="region of interest" description="Disordered" evidence="1">
    <location>
        <begin position="183"/>
        <end position="222"/>
    </location>
</feature>